<feature type="signal peptide" evidence="1">
    <location>
        <begin position="1"/>
        <end position="18"/>
    </location>
</feature>
<evidence type="ECO:0000256" key="1">
    <source>
        <dbReference type="SAM" id="SignalP"/>
    </source>
</evidence>
<reference evidence="2" key="1">
    <citation type="submission" date="2018-01" db="EMBL/GenBank/DDBJ databases">
        <title>An insight into the sialome of Amazonian anophelines.</title>
        <authorList>
            <person name="Ribeiro J.M."/>
            <person name="Scarpassa V."/>
            <person name="Calvo E."/>
        </authorList>
    </citation>
    <scope>NUCLEOTIDE SEQUENCE</scope>
</reference>
<keyword evidence="1" id="KW-0732">Signal</keyword>
<protein>
    <submittedName>
        <fullName evidence="2">Putative secreted protein</fullName>
    </submittedName>
</protein>
<dbReference type="AlphaFoldDB" id="A0A2M4D7G9"/>
<proteinExistence type="predicted"/>
<organism evidence="2">
    <name type="scientific">Anopheles darlingi</name>
    <name type="common">Mosquito</name>
    <dbReference type="NCBI Taxonomy" id="43151"/>
    <lineage>
        <taxon>Eukaryota</taxon>
        <taxon>Metazoa</taxon>
        <taxon>Ecdysozoa</taxon>
        <taxon>Arthropoda</taxon>
        <taxon>Hexapoda</taxon>
        <taxon>Insecta</taxon>
        <taxon>Pterygota</taxon>
        <taxon>Neoptera</taxon>
        <taxon>Endopterygota</taxon>
        <taxon>Diptera</taxon>
        <taxon>Nematocera</taxon>
        <taxon>Culicoidea</taxon>
        <taxon>Culicidae</taxon>
        <taxon>Anophelinae</taxon>
        <taxon>Anopheles</taxon>
    </lineage>
</organism>
<evidence type="ECO:0000313" key="2">
    <source>
        <dbReference type="EMBL" id="MBW73513.1"/>
    </source>
</evidence>
<accession>A0A2M4D7G9</accession>
<name>A0A2M4D7G9_ANODA</name>
<sequence>MRFFVSCMTWSTLTKVAALPTVGSLTVNCSVCTYVGTLSRCSSSSFFGGPAGTWYENWRTTLYSRFASSAKYSACVKRSCVVRSVPSPLVNWYIEKAIADMFLARFTMSLFSSDAPFHLSVSASISLVTIFISSPVLAIFSCSSESSRVGLSGLEVVPCLPGRGRLRYSVVLSPLVAVWARSITSLVMVVTSVDSHCHMSTNTSRFSLAILLCGCDVSARAAVITCGP</sequence>
<dbReference type="EMBL" id="GGFL01009335">
    <property type="protein sequence ID" value="MBW73513.1"/>
    <property type="molecule type" value="Transcribed_RNA"/>
</dbReference>
<feature type="chain" id="PRO_5014992817" evidence="1">
    <location>
        <begin position="19"/>
        <end position="228"/>
    </location>
</feature>